<gene>
    <name evidence="3" type="ORF">PMIN01_10426</name>
</gene>
<feature type="transmembrane region" description="Helical" evidence="2">
    <location>
        <begin position="155"/>
        <end position="174"/>
    </location>
</feature>
<feature type="transmembrane region" description="Helical" evidence="2">
    <location>
        <begin position="123"/>
        <end position="143"/>
    </location>
</feature>
<feature type="transmembrane region" description="Helical" evidence="2">
    <location>
        <begin position="325"/>
        <end position="346"/>
    </location>
</feature>
<evidence type="ECO:0000256" key="2">
    <source>
        <dbReference type="SAM" id="Phobius"/>
    </source>
</evidence>
<dbReference type="Proteomes" id="UP000756921">
    <property type="component" value="Unassembled WGS sequence"/>
</dbReference>
<evidence type="ECO:0000313" key="3">
    <source>
        <dbReference type="EMBL" id="KAF9731409.1"/>
    </source>
</evidence>
<dbReference type="Pfam" id="PF10361">
    <property type="entry name" value="DUF2434"/>
    <property type="match status" value="1"/>
</dbReference>
<protein>
    <submittedName>
        <fullName evidence="3">Uncharacterized protein</fullName>
    </submittedName>
</protein>
<evidence type="ECO:0000256" key="1">
    <source>
        <dbReference type="SAM" id="MobiDB-lite"/>
    </source>
</evidence>
<feature type="transmembrane region" description="Helical" evidence="2">
    <location>
        <begin position="81"/>
        <end position="102"/>
    </location>
</feature>
<accession>A0A9P6KMD5</accession>
<keyword evidence="2" id="KW-0812">Transmembrane</keyword>
<organism evidence="3 4">
    <name type="scientific">Paraphaeosphaeria minitans</name>
    <dbReference type="NCBI Taxonomy" id="565426"/>
    <lineage>
        <taxon>Eukaryota</taxon>
        <taxon>Fungi</taxon>
        <taxon>Dikarya</taxon>
        <taxon>Ascomycota</taxon>
        <taxon>Pezizomycotina</taxon>
        <taxon>Dothideomycetes</taxon>
        <taxon>Pleosporomycetidae</taxon>
        <taxon>Pleosporales</taxon>
        <taxon>Massarineae</taxon>
        <taxon>Didymosphaeriaceae</taxon>
        <taxon>Paraphaeosphaeria</taxon>
    </lineage>
</organism>
<feature type="compositionally biased region" description="Basic and acidic residues" evidence="1">
    <location>
        <begin position="428"/>
        <end position="443"/>
    </location>
</feature>
<keyword evidence="2" id="KW-1133">Transmembrane helix</keyword>
<feature type="transmembrane region" description="Helical" evidence="2">
    <location>
        <begin position="297"/>
        <end position="319"/>
    </location>
</feature>
<feature type="transmembrane region" description="Helical" evidence="2">
    <location>
        <begin position="256"/>
        <end position="276"/>
    </location>
</feature>
<dbReference type="AlphaFoldDB" id="A0A9P6KMD5"/>
<proteinExistence type="predicted"/>
<feature type="transmembrane region" description="Helical" evidence="2">
    <location>
        <begin position="205"/>
        <end position="225"/>
    </location>
</feature>
<sequence>MPLVLFTPDPSDTSTTTINGISFSIPALNAFHYALYSNNTISNGSECYLAFDGFRPSMLDNGTWLHATSCYIPYYGAGRRAVASIVFGVGFGLCVLGALMNLKKHGAQHLREDKRFKLVGRRWQWYWMLFVSACAMISLFTGVDVDRYYLQQMPIMLQTFFFTLTLPVALAAVWESIRHWGSWQERQLVDADPYGMPPSARHVRIQFYTPLVFYVLAWLTFFLTIPKPWSPIQKQNTPEQTRDIAIPAATDARAKAGALVAALAWAVIAFSLTHTLRTFHPGKPLLSALPKHLLLNLLFLALCTAYAIASSFSWSLALANQHVSIAYPFAMGYAPLLLILLTANVAGFRTENEDKQLIAQRGARGRAHDAELNLVKKPEWWGRNRAARFASDDERLGNMAGEAGGGRPTARAMEMGDMKVRQRSRSRSVRDPFRDESPERDRGTGTGMQARGSEVARGGNEASASMEVEATSQPAGPAPQQRIRSMLDV</sequence>
<keyword evidence="4" id="KW-1185">Reference proteome</keyword>
<feature type="region of interest" description="Disordered" evidence="1">
    <location>
        <begin position="393"/>
        <end position="489"/>
    </location>
</feature>
<evidence type="ECO:0000313" key="4">
    <source>
        <dbReference type="Proteomes" id="UP000756921"/>
    </source>
</evidence>
<dbReference type="OrthoDB" id="5308502at2759"/>
<name>A0A9P6KMD5_9PLEO</name>
<comment type="caution">
    <text evidence="3">The sequence shown here is derived from an EMBL/GenBank/DDBJ whole genome shotgun (WGS) entry which is preliminary data.</text>
</comment>
<keyword evidence="2" id="KW-0472">Membrane</keyword>
<reference evidence="3" key="1">
    <citation type="journal article" date="2020" name="Mol. Plant Microbe Interact.">
        <title>Genome Sequence of the Biocontrol Agent Coniothyrium minitans strain Conio (IMI 134523).</title>
        <authorList>
            <person name="Patel D."/>
            <person name="Shittu T.A."/>
            <person name="Baroncelli R."/>
            <person name="Muthumeenakshi S."/>
            <person name="Osborne T.H."/>
            <person name="Janganan T.K."/>
            <person name="Sreenivasaprasad S."/>
        </authorList>
    </citation>
    <scope>NUCLEOTIDE SEQUENCE</scope>
    <source>
        <strain evidence="3">Conio</strain>
    </source>
</reference>
<dbReference type="EMBL" id="WJXW01000012">
    <property type="protein sequence ID" value="KAF9731409.1"/>
    <property type="molecule type" value="Genomic_DNA"/>
</dbReference>
<dbReference type="InterPro" id="IPR018830">
    <property type="entry name" value="DUF2434"/>
</dbReference>